<gene>
    <name evidence="1" type="ordered locus">Tcur_0215</name>
</gene>
<dbReference type="STRING" id="471852.Tcur_0215"/>
<proteinExistence type="predicted"/>
<sequence>MPHGSIQLEVVSLGAQLRAEADDLLSAAELAYCLGFLRAEEHMGARVAAKRAVSRLLGGDLRHCRHQIELIREDTGPVRVRLHGELLERAQRAGLGVPRVSLTHAAGRAAAIAWLGSR</sequence>
<dbReference type="EMBL" id="CP001738">
    <property type="protein sequence ID" value="ACY95820.1"/>
    <property type="molecule type" value="Genomic_DNA"/>
</dbReference>
<protein>
    <recommendedName>
        <fullName evidence="3">4'-phosphopantetheinyl transferase</fullName>
    </recommendedName>
</protein>
<keyword evidence="2" id="KW-1185">Reference proteome</keyword>
<dbReference type="GO" id="GO:0000287">
    <property type="term" value="F:magnesium ion binding"/>
    <property type="evidence" value="ECO:0007669"/>
    <property type="project" value="InterPro"/>
</dbReference>
<dbReference type="Proteomes" id="UP000001918">
    <property type="component" value="Chromosome"/>
</dbReference>
<dbReference type="SUPFAM" id="SSF56214">
    <property type="entry name" value="4'-phosphopantetheinyl transferase"/>
    <property type="match status" value="1"/>
</dbReference>
<evidence type="ECO:0008006" key="3">
    <source>
        <dbReference type="Google" id="ProtNLM"/>
    </source>
</evidence>
<dbReference type="InterPro" id="IPR037143">
    <property type="entry name" value="4-PPantetheinyl_Trfase_dom_sf"/>
</dbReference>
<organism evidence="1 2">
    <name type="scientific">Thermomonospora curvata (strain ATCC 19995 / DSM 43183 / JCM 3096 / KCTC 9072 / NBRC 15933 / NCIMB 10081 / Henssen B9)</name>
    <dbReference type="NCBI Taxonomy" id="471852"/>
    <lineage>
        <taxon>Bacteria</taxon>
        <taxon>Bacillati</taxon>
        <taxon>Actinomycetota</taxon>
        <taxon>Actinomycetes</taxon>
        <taxon>Streptosporangiales</taxon>
        <taxon>Thermomonosporaceae</taxon>
        <taxon>Thermomonospora</taxon>
    </lineage>
</organism>
<dbReference type="GO" id="GO:0008897">
    <property type="term" value="F:holo-[acyl-carrier-protein] synthase activity"/>
    <property type="evidence" value="ECO:0007669"/>
    <property type="project" value="InterPro"/>
</dbReference>
<dbReference type="HOGENOM" id="CLU_2072040_0_0_11"/>
<evidence type="ECO:0000313" key="2">
    <source>
        <dbReference type="Proteomes" id="UP000001918"/>
    </source>
</evidence>
<dbReference type="AlphaFoldDB" id="D1AEK4"/>
<reference evidence="1 2" key="1">
    <citation type="journal article" date="2011" name="Stand. Genomic Sci.">
        <title>Complete genome sequence of Thermomonospora curvata type strain (B9).</title>
        <authorList>
            <person name="Chertkov O."/>
            <person name="Sikorski J."/>
            <person name="Nolan M."/>
            <person name="Lapidus A."/>
            <person name="Lucas S."/>
            <person name="Del Rio T.G."/>
            <person name="Tice H."/>
            <person name="Cheng J.F."/>
            <person name="Goodwin L."/>
            <person name="Pitluck S."/>
            <person name="Liolios K."/>
            <person name="Ivanova N."/>
            <person name="Mavromatis K."/>
            <person name="Mikhailova N."/>
            <person name="Ovchinnikova G."/>
            <person name="Pati A."/>
            <person name="Chen A."/>
            <person name="Palaniappan K."/>
            <person name="Djao O.D."/>
            <person name="Land M."/>
            <person name="Hauser L."/>
            <person name="Chang Y.J."/>
            <person name="Jeffries C.D."/>
            <person name="Brettin T."/>
            <person name="Han C."/>
            <person name="Detter J.C."/>
            <person name="Rohde M."/>
            <person name="Goker M."/>
            <person name="Woyke T."/>
            <person name="Bristow J."/>
            <person name="Eisen J.A."/>
            <person name="Markowitz V."/>
            <person name="Hugenholtz P."/>
            <person name="Klenk H.P."/>
            <person name="Kyrpides N.C."/>
        </authorList>
    </citation>
    <scope>NUCLEOTIDE SEQUENCE [LARGE SCALE GENOMIC DNA]</scope>
    <source>
        <strain evidence="2">ATCC 19995 / DSM 43183 / JCM 3096 / KCTC 9072 / NBRC 15933 / NCIMB 10081 / Henssen B9</strain>
    </source>
</reference>
<dbReference type="Gene3D" id="3.90.470.20">
    <property type="entry name" value="4'-phosphopantetheinyl transferase domain"/>
    <property type="match status" value="1"/>
</dbReference>
<evidence type="ECO:0000313" key="1">
    <source>
        <dbReference type="EMBL" id="ACY95820.1"/>
    </source>
</evidence>
<name>D1AEK4_THECD</name>
<dbReference type="KEGG" id="tcu:Tcur_0215"/>
<accession>D1AEK4</accession>
<dbReference type="RefSeq" id="WP_012850604.1">
    <property type="nucleotide sequence ID" value="NC_013510.1"/>
</dbReference>
<dbReference type="eggNOG" id="COG0736">
    <property type="taxonomic scope" value="Bacteria"/>
</dbReference>